<proteinExistence type="predicted"/>
<reference evidence="3" key="2">
    <citation type="journal article" date="2014" name="ISME J.">
        <title>Microbial stratification in low pH oxic and suboxic macroscopic growths along an acid mine drainage.</title>
        <authorList>
            <person name="Mendez-Garcia C."/>
            <person name="Mesa V."/>
            <person name="Sprenger R.R."/>
            <person name="Richter M."/>
            <person name="Diez M.S."/>
            <person name="Solano J."/>
            <person name="Bargiela R."/>
            <person name="Golyshina O.V."/>
            <person name="Manteca A."/>
            <person name="Ramos J.L."/>
            <person name="Gallego J.R."/>
            <person name="Llorente I."/>
            <person name="Martins Dos Santos V.A."/>
            <person name="Jensen O.N."/>
            <person name="Pelaez A.I."/>
            <person name="Sanchez J."/>
            <person name="Ferrer M."/>
        </authorList>
    </citation>
    <scope>NUCLEOTIDE SEQUENCE</scope>
</reference>
<feature type="domain" description="Glycosyl transferase family 1" evidence="1">
    <location>
        <begin position="251"/>
        <end position="403"/>
    </location>
</feature>
<keyword evidence="3" id="KW-0808">Transferase</keyword>
<protein>
    <submittedName>
        <fullName evidence="3">Glycosyl transferase, group 1 family</fullName>
    </submittedName>
</protein>
<dbReference type="Pfam" id="PF13439">
    <property type="entry name" value="Glyco_transf_4"/>
    <property type="match status" value="1"/>
</dbReference>
<name>T1CV51_9ZZZZ</name>
<comment type="caution">
    <text evidence="3">The sequence shown here is derived from an EMBL/GenBank/DDBJ whole genome shotgun (WGS) entry which is preliminary data.</text>
</comment>
<dbReference type="SUPFAM" id="SSF53756">
    <property type="entry name" value="UDP-Glycosyltransferase/glycogen phosphorylase"/>
    <property type="match status" value="1"/>
</dbReference>
<dbReference type="CDD" id="cd03801">
    <property type="entry name" value="GT4_PimA-like"/>
    <property type="match status" value="1"/>
</dbReference>
<evidence type="ECO:0000313" key="3">
    <source>
        <dbReference type="EMBL" id="EQD72924.1"/>
    </source>
</evidence>
<organism evidence="3">
    <name type="scientific">mine drainage metagenome</name>
    <dbReference type="NCBI Taxonomy" id="410659"/>
    <lineage>
        <taxon>unclassified sequences</taxon>
        <taxon>metagenomes</taxon>
        <taxon>ecological metagenomes</taxon>
    </lineage>
</organism>
<gene>
    <name evidence="3" type="ORF">B1B_03489</name>
</gene>
<accession>T1CV51</accession>
<sequence>MVHASPLRVLMLGWEYPPRIAGGLGKASQGIARALAQAGVEVLFVLPRYDRVLQARGLRVAGVAAWLRRPRATGNASAAMPGRLQRLALDARLRPYLPLSAPQHRRVVSTELAEGDAEADALYGVDLAHEVARYARLVRDLGARVDADVIHAHDWMSFPAALALADARHWPLCVHVHSTEYDRSGAGADARIEAIERVACARAARVFAVSEYTRGVLIERYGIAADKIEVIYNAPDAPAMPACAPVAMAARPPWVVFLGRLAFQKGPDHFLRAAAEVARHRPDARFVVCGSGAMLAQLQRLAIELGVRQRVEFRGFLGARDVARVLAQARLLVMPSVSEPFGLVALEALAAGTPVILSRQSGVREVLSPSLQADFWDHEKLADQMLAVLRWPELAQQMVADGRAQLARLSWDASAQHILAAYVEILGASSVASS</sequence>
<dbReference type="PANTHER" id="PTHR45947">
    <property type="entry name" value="SULFOQUINOVOSYL TRANSFERASE SQD2"/>
    <property type="match status" value="1"/>
</dbReference>
<dbReference type="PANTHER" id="PTHR45947:SF3">
    <property type="entry name" value="SULFOQUINOVOSYL TRANSFERASE SQD2"/>
    <property type="match status" value="1"/>
</dbReference>
<feature type="domain" description="Glycosyltransferase subfamily 4-like N-terminal" evidence="2">
    <location>
        <begin position="133"/>
        <end position="234"/>
    </location>
</feature>
<evidence type="ECO:0000259" key="2">
    <source>
        <dbReference type="Pfam" id="PF13439"/>
    </source>
</evidence>
<reference evidence="3" key="1">
    <citation type="submission" date="2013-08" db="EMBL/GenBank/DDBJ databases">
        <authorList>
            <person name="Mendez C."/>
            <person name="Richter M."/>
            <person name="Ferrer M."/>
            <person name="Sanchez J."/>
        </authorList>
    </citation>
    <scope>NUCLEOTIDE SEQUENCE</scope>
</reference>
<dbReference type="Pfam" id="PF00534">
    <property type="entry name" value="Glycos_transf_1"/>
    <property type="match status" value="1"/>
</dbReference>
<dbReference type="Gene3D" id="3.40.50.2000">
    <property type="entry name" value="Glycogen Phosphorylase B"/>
    <property type="match status" value="2"/>
</dbReference>
<dbReference type="InterPro" id="IPR050194">
    <property type="entry name" value="Glycosyltransferase_grp1"/>
</dbReference>
<dbReference type="EMBL" id="AUZY01002146">
    <property type="protein sequence ID" value="EQD72924.1"/>
    <property type="molecule type" value="Genomic_DNA"/>
</dbReference>
<dbReference type="GO" id="GO:0016758">
    <property type="term" value="F:hexosyltransferase activity"/>
    <property type="evidence" value="ECO:0007669"/>
    <property type="project" value="TreeGrafter"/>
</dbReference>
<dbReference type="InterPro" id="IPR028098">
    <property type="entry name" value="Glyco_trans_4-like_N"/>
</dbReference>
<dbReference type="InterPro" id="IPR001296">
    <property type="entry name" value="Glyco_trans_1"/>
</dbReference>
<evidence type="ECO:0000259" key="1">
    <source>
        <dbReference type="Pfam" id="PF00534"/>
    </source>
</evidence>
<dbReference type="AlphaFoldDB" id="T1CV51"/>